<dbReference type="InterPro" id="IPR016181">
    <property type="entry name" value="Acyl_CoA_acyltransferase"/>
</dbReference>
<dbReference type="SUPFAM" id="SSF55729">
    <property type="entry name" value="Acyl-CoA N-acyltransferases (Nat)"/>
    <property type="match status" value="1"/>
</dbReference>
<feature type="domain" description="N-acetyltransferase" evidence="1">
    <location>
        <begin position="2"/>
        <end position="141"/>
    </location>
</feature>
<dbReference type="Pfam" id="PF00583">
    <property type="entry name" value="Acetyltransf_1"/>
    <property type="match status" value="1"/>
</dbReference>
<dbReference type="RefSeq" id="WP_338608459.1">
    <property type="nucleotide sequence ID" value="NZ_CP146275.1"/>
</dbReference>
<proteinExistence type="predicted"/>
<dbReference type="Proteomes" id="UP001369958">
    <property type="component" value="Chromosome"/>
</dbReference>
<sequence>MITVKLLDETDLDLLLSADTSVFDGPIQPDLAKAYLAHPDYLIALASDEGRVVGMATGLYYFHPDKPLEFFVNEIGVAEGHQRQGIAKLLMTKLFDAARQRGVKYAWVGTEQDNVPAKALYAALDGKGQDMAYYEFDLGDR</sequence>
<dbReference type="CDD" id="cd04301">
    <property type="entry name" value="NAT_SF"/>
    <property type="match status" value="1"/>
</dbReference>
<evidence type="ECO:0000313" key="2">
    <source>
        <dbReference type="EMBL" id="WWT33035.1"/>
    </source>
</evidence>
<protein>
    <submittedName>
        <fullName evidence="2">GNAT family N-acetyltransferase</fullName>
    </submittedName>
</protein>
<organism evidence="2 3">
    <name type="scientific">Pelagibacterium nitratireducens</name>
    <dbReference type="NCBI Taxonomy" id="1046114"/>
    <lineage>
        <taxon>Bacteria</taxon>
        <taxon>Pseudomonadati</taxon>
        <taxon>Pseudomonadota</taxon>
        <taxon>Alphaproteobacteria</taxon>
        <taxon>Hyphomicrobiales</taxon>
        <taxon>Devosiaceae</taxon>
        <taxon>Pelagibacterium</taxon>
    </lineage>
</organism>
<reference evidence="2 3" key="1">
    <citation type="submission" date="2024-02" db="EMBL/GenBank/DDBJ databases">
        <title>Complete genome sequence of Pelagibacterium nitratireducens ZH15.</title>
        <authorList>
            <person name="Zhao L.H."/>
        </authorList>
    </citation>
    <scope>NUCLEOTIDE SEQUENCE [LARGE SCALE GENOMIC DNA]</scope>
    <source>
        <strain evidence="2 3">ZH15</strain>
    </source>
</reference>
<dbReference type="PROSITE" id="PS51186">
    <property type="entry name" value="GNAT"/>
    <property type="match status" value="1"/>
</dbReference>
<name>A0ABZ2I1E5_9HYPH</name>
<dbReference type="EMBL" id="CP146275">
    <property type="protein sequence ID" value="WWT33035.1"/>
    <property type="molecule type" value="Genomic_DNA"/>
</dbReference>
<evidence type="ECO:0000259" key="1">
    <source>
        <dbReference type="PROSITE" id="PS51186"/>
    </source>
</evidence>
<keyword evidence="3" id="KW-1185">Reference proteome</keyword>
<dbReference type="Gene3D" id="3.40.630.30">
    <property type="match status" value="1"/>
</dbReference>
<gene>
    <name evidence="2" type="ORF">V6617_00735</name>
</gene>
<evidence type="ECO:0000313" key="3">
    <source>
        <dbReference type="Proteomes" id="UP001369958"/>
    </source>
</evidence>
<dbReference type="PANTHER" id="PTHR43072:SF60">
    <property type="entry name" value="L-2,4-DIAMINOBUTYRIC ACID ACETYLTRANSFERASE"/>
    <property type="match status" value="1"/>
</dbReference>
<dbReference type="PANTHER" id="PTHR43072">
    <property type="entry name" value="N-ACETYLTRANSFERASE"/>
    <property type="match status" value="1"/>
</dbReference>
<dbReference type="InterPro" id="IPR000182">
    <property type="entry name" value="GNAT_dom"/>
</dbReference>
<accession>A0ABZ2I1E5</accession>